<dbReference type="RefSeq" id="WP_070011776.1">
    <property type="nucleotide sequence ID" value="NZ_LJGS01000041.1"/>
</dbReference>
<dbReference type="SUPFAM" id="SSF55486">
    <property type="entry name" value="Metalloproteases ('zincins'), catalytic domain"/>
    <property type="match status" value="1"/>
</dbReference>
<dbReference type="OrthoDB" id="4297752at2"/>
<sequence length="232" mass="24137">MLRTGIAVGTALIVTCAFGVTPAHAARLTVKGTGFRLATRLGVTSVSPSRQYTVTFASAELKRRYTPHLTAAVAQLRAAGVTMSVGGVERTDPSVCPPTGHIHYTEKYRPAGRGGYSLGRPCPDPAEGVAAGGVVTMDSEYHDGTWHIAPYQVRNTSVHEMLHVLGLDHPNLDLDGDGAAGPYECPAGPGGTRPVMCSPNGGHRTAGAGRLTGFDIEGIEALLANARRQGVG</sequence>
<evidence type="ECO:0000256" key="1">
    <source>
        <dbReference type="SAM" id="SignalP"/>
    </source>
</evidence>
<evidence type="ECO:0000313" key="3">
    <source>
        <dbReference type="Proteomes" id="UP000176087"/>
    </source>
</evidence>
<organism evidence="2 3">
    <name type="scientific">Streptomyces abyssalis</name>
    <dbReference type="NCBI Taxonomy" id="933944"/>
    <lineage>
        <taxon>Bacteria</taxon>
        <taxon>Bacillati</taxon>
        <taxon>Actinomycetota</taxon>
        <taxon>Actinomycetes</taxon>
        <taxon>Kitasatosporales</taxon>
        <taxon>Streptomycetaceae</taxon>
        <taxon>Streptomyces</taxon>
    </lineage>
</organism>
<dbReference type="InterPro" id="IPR024079">
    <property type="entry name" value="MetalloPept_cat_dom_sf"/>
</dbReference>
<dbReference type="PATRIC" id="fig|933944.5.peg.2966"/>
<dbReference type="Proteomes" id="UP000176087">
    <property type="component" value="Unassembled WGS sequence"/>
</dbReference>
<name>A0A1E7JKE5_9ACTN</name>
<reference evidence="2 3" key="1">
    <citation type="journal article" date="2016" name="Front. Microbiol.">
        <title>Comparative Genomics Analysis of Streptomyces Species Reveals Their Adaptation to the Marine Environment and Their Diversity at the Genomic Level.</title>
        <authorList>
            <person name="Tian X."/>
            <person name="Zhang Z."/>
            <person name="Yang T."/>
            <person name="Chen M."/>
            <person name="Li J."/>
            <person name="Chen F."/>
            <person name="Yang J."/>
            <person name="Li W."/>
            <person name="Zhang B."/>
            <person name="Zhang Z."/>
            <person name="Wu J."/>
            <person name="Zhang C."/>
            <person name="Long L."/>
            <person name="Xiao J."/>
        </authorList>
    </citation>
    <scope>NUCLEOTIDE SEQUENCE [LARGE SCALE GENOMIC DNA]</scope>
    <source>
        <strain evidence="2 3">SCSIO 10390</strain>
    </source>
</reference>
<keyword evidence="1" id="KW-0732">Signal</keyword>
<gene>
    <name evidence="2" type="ORF">AN215_18235</name>
</gene>
<dbReference type="AlphaFoldDB" id="A0A1E7JKE5"/>
<dbReference type="EMBL" id="LJGT01000040">
    <property type="protein sequence ID" value="OEU88121.1"/>
    <property type="molecule type" value="Genomic_DNA"/>
</dbReference>
<feature type="chain" id="PRO_5009195718" description="Peptidase M10 metallopeptidase domain-containing protein" evidence="1">
    <location>
        <begin position="26"/>
        <end position="232"/>
    </location>
</feature>
<dbReference type="GO" id="GO:0008237">
    <property type="term" value="F:metallopeptidase activity"/>
    <property type="evidence" value="ECO:0007669"/>
    <property type="project" value="InterPro"/>
</dbReference>
<accession>A0A1E7JKE5</accession>
<feature type="signal peptide" evidence="1">
    <location>
        <begin position="1"/>
        <end position="25"/>
    </location>
</feature>
<keyword evidence="3" id="KW-1185">Reference proteome</keyword>
<comment type="caution">
    <text evidence="2">The sequence shown here is derived from an EMBL/GenBank/DDBJ whole genome shotgun (WGS) entry which is preliminary data.</text>
</comment>
<dbReference type="Gene3D" id="3.40.390.10">
    <property type="entry name" value="Collagenase (Catalytic Domain)"/>
    <property type="match status" value="1"/>
</dbReference>
<protein>
    <recommendedName>
        <fullName evidence="4">Peptidase M10 metallopeptidase domain-containing protein</fullName>
    </recommendedName>
</protein>
<evidence type="ECO:0000313" key="2">
    <source>
        <dbReference type="EMBL" id="OEU88121.1"/>
    </source>
</evidence>
<proteinExistence type="predicted"/>
<evidence type="ECO:0008006" key="4">
    <source>
        <dbReference type="Google" id="ProtNLM"/>
    </source>
</evidence>